<protein>
    <submittedName>
        <fullName evidence="1">Sulfur relay (Sulfurtransferase) complex TusBCD TusD component (DsrE family)</fullName>
    </submittedName>
</protein>
<dbReference type="Proteomes" id="UP000256913">
    <property type="component" value="Unassembled WGS sequence"/>
</dbReference>
<comment type="caution">
    <text evidence="1">The sequence shown here is derived from an EMBL/GenBank/DDBJ whole genome shotgun (WGS) entry which is preliminary data.</text>
</comment>
<proteinExistence type="predicted"/>
<gene>
    <name evidence="1" type="ORF">DFJ67_6833</name>
</gene>
<accession>A0A3D9ZUB7</accession>
<evidence type="ECO:0000313" key="2">
    <source>
        <dbReference type="Proteomes" id="UP000256913"/>
    </source>
</evidence>
<dbReference type="RefSeq" id="WP_147315699.1">
    <property type="nucleotide sequence ID" value="NZ_QUMQ01000001.1"/>
</dbReference>
<dbReference type="OrthoDB" id="3396949at2"/>
<sequence>MERDSCRRWTLARCRSATRHARDCSRGKAVSTRASSHPTTRTGFYGDGLRLAAALAIELIASHLVEYQDSRYREGLLLGDGGVIVGGDEIILPAHWQNLDTCADRRRALHAQFDREVAEAHALAGRSLDLVAACTVCDDVLFRIRDDAGYAVVHLTWSAVRERAPDFPSTNLHRDRAELLADLSERHHP</sequence>
<keyword evidence="2" id="KW-1185">Reference proteome</keyword>
<dbReference type="GO" id="GO:0016740">
    <property type="term" value="F:transferase activity"/>
    <property type="evidence" value="ECO:0007669"/>
    <property type="project" value="UniProtKB-KW"/>
</dbReference>
<evidence type="ECO:0000313" key="1">
    <source>
        <dbReference type="EMBL" id="REG00776.1"/>
    </source>
</evidence>
<dbReference type="EMBL" id="QUMQ01000001">
    <property type="protein sequence ID" value="REG00776.1"/>
    <property type="molecule type" value="Genomic_DNA"/>
</dbReference>
<reference evidence="1 2" key="1">
    <citation type="submission" date="2018-08" db="EMBL/GenBank/DDBJ databases">
        <title>Sequencing the genomes of 1000 actinobacteria strains.</title>
        <authorList>
            <person name="Klenk H.-P."/>
        </authorList>
    </citation>
    <scope>NUCLEOTIDE SEQUENCE [LARGE SCALE GENOMIC DNA]</scope>
    <source>
        <strain evidence="1 2">DSM 44099</strain>
    </source>
</reference>
<name>A0A3D9ZUB7_9ACTN</name>
<keyword evidence="1" id="KW-0808">Transferase</keyword>
<dbReference type="AlphaFoldDB" id="A0A3D9ZUB7"/>
<organism evidence="1 2">
    <name type="scientific">Asanoa ferruginea</name>
    <dbReference type="NCBI Taxonomy" id="53367"/>
    <lineage>
        <taxon>Bacteria</taxon>
        <taxon>Bacillati</taxon>
        <taxon>Actinomycetota</taxon>
        <taxon>Actinomycetes</taxon>
        <taxon>Micromonosporales</taxon>
        <taxon>Micromonosporaceae</taxon>
        <taxon>Asanoa</taxon>
    </lineage>
</organism>